<dbReference type="EMBL" id="JAACQH010000144">
    <property type="protein sequence ID" value="NCS91990.1"/>
    <property type="molecule type" value="Genomic_DNA"/>
</dbReference>
<accession>A0A8J7YY15</accession>
<feature type="region of interest" description="Disordered" evidence="1">
    <location>
        <begin position="1"/>
        <end position="22"/>
    </location>
</feature>
<evidence type="ECO:0000313" key="3">
    <source>
        <dbReference type="EMBL" id="NCS91990.1"/>
    </source>
</evidence>
<name>A0A8J7YY15_9ARCH</name>
<evidence type="ECO:0000256" key="1">
    <source>
        <dbReference type="SAM" id="MobiDB-lite"/>
    </source>
</evidence>
<proteinExistence type="predicted"/>
<dbReference type="AlphaFoldDB" id="A0A8J7YY15"/>
<comment type="caution">
    <text evidence="3">The sequence shown here is derived from an EMBL/GenBank/DDBJ whole genome shotgun (WGS) entry which is preliminary data.</text>
</comment>
<dbReference type="Proteomes" id="UP000768163">
    <property type="component" value="Unassembled WGS sequence"/>
</dbReference>
<sequence length="55" mass="6596">MEKKLTKEEREKQDKKLTESERNKIKHGIVGALKKTIYLSPEDFKKSIEITEREY</sequence>
<organism evidence="3 4">
    <name type="scientific">Candidatus Altarchaeum hamiconexum</name>
    <dbReference type="NCBI Taxonomy" id="1803513"/>
    <lineage>
        <taxon>Archaea</taxon>
        <taxon>Candidatus Altarchaeota</taxon>
        <taxon>Candidatus Altiarchaeia</taxon>
        <taxon>Candidatus Altarchaeales</taxon>
        <taxon>Candidatus Altarchaeaceae</taxon>
        <taxon>Candidatus Altarchaeum</taxon>
    </lineage>
</organism>
<reference evidence="3" key="1">
    <citation type="submission" date="2019-11" db="EMBL/GenBank/DDBJ databases">
        <title>Lipid analysis of CO2-rich subsurface aquifers suggests an autotrophy-based deep biosphere with lysolipids enriched in CPR bacteria.</title>
        <authorList>
            <person name="Probst A.J."/>
            <person name="Elling F.J."/>
            <person name="Castelle C.J."/>
            <person name="Zhu Q."/>
            <person name="Elvert M."/>
            <person name="Birarda G."/>
            <person name="Holman H.-Y."/>
            <person name="Lane K.R."/>
            <person name="Ladd B."/>
            <person name="Ryan M.C."/>
            <person name="Woyke T."/>
            <person name="Hinrichs K.-U."/>
            <person name="Banfield J.F."/>
        </authorList>
    </citation>
    <scope>NUCLEOTIDE SEQUENCE</scope>
    <source>
        <strain evidence="2">CG_2015-01_33_1645</strain>
        <strain evidence="3">CG_2015-04_33_537</strain>
    </source>
</reference>
<gene>
    <name evidence="3" type="ORF">GW779_06310</name>
    <name evidence="2" type="ORF">GW910_03615</name>
</gene>
<evidence type="ECO:0000313" key="2">
    <source>
        <dbReference type="EMBL" id="NCN65144.1"/>
    </source>
</evidence>
<dbReference type="EMBL" id="JAACVF010000092">
    <property type="protein sequence ID" value="NCN65144.1"/>
    <property type="molecule type" value="Genomic_DNA"/>
</dbReference>
<dbReference type="Proteomes" id="UP000738826">
    <property type="component" value="Unassembled WGS sequence"/>
</dbReference>
<evidence type="ECO:0000313" key="4">
    <source>
        <dbReference type="Proteomes" id="UP000738826"/>
    </source>
</evidence>
<protein>
    <submittedName>
        <fullName evidence="3">Uncharacterized protein</fullName>
    </submittedName>
</protein>